<sequence length="79" mass="8770">MSGLIAIFVFLTTISTIALETHFIDQAFPGETIEKCAPVECQPDVQHETRNVPICGFNDAAAPNAATYKCYNYYSYTDK</sequence>
<dbReference type="EMBL" id="BSPC01000066">
    <property type="protein sequence ID" value="GLS22848.1"/>
    <property type="molecule type" value="Genomic_DNA"/>
</dbReference>
<evidence type="ECO:0000313" key="2">
    <source>
        <dbReference type="Proteomes" id="UP001156882"/>
    </source>
</evidence>
<accession>A0ABQ6CR90</accession>
<gene>
    <name evidence="1" type="ORF">GCM10007874_58680</name>
</gene>
<keyword evidence="2" id="KW-1185">Reference proteome</keyword>
<reference evidence="2" key="1">
    <citation type="journal article" date="2019" name="Int. J. Syst. Evol. Microbiol.">
        <title>The Global Catalogue of Microorganisms (GCM) 10K type strain sequencing project: providing services to taxonomists for standard genome sequencing and annotation.</title>
        <authorList>
            <consortium name="The Broad Institute Genomics Platform"/>
            <consortium name="The Broad Institute Genome Sequencing Center for Infectious Disease"/>
            <person name="Wu L."/>
            <person name="Ma J."/>
        </authorList>
    </citation>
    <scope>NUCLEOTIDE SEQUENCE [LARGE SCALE GENOMIC DNA]</scope>
    <source>
        <strain evidence="2">NBRC 101365</strain>
    </source>
</reference>
<evidence type="ECO:0008006" key="3">
    <source>
        <dbReference type="Google" id="ProtNLM"/>
    </source>
</evidence>
<proteinExistence type="predicted"/>
<dbReference type="Proteomes" id="UP001156882">
    <property type="component" value="Unassembled WGS sequence"/>
</dbReference>
<comment type="caution">
    <text evidence="1">The sequence shown here is derived from an EMBL/GenBank/DDBJ whole genome shotgun (WGS) entry which is preliminary data.</text>
</comment>
<protein>
    <recommendedName>
        <fullName evidence="3">Secreted protein</fullName>
    </recommendedName>
</protein>
<organism evidence="1 2">
    <name type="scientific">Labrys miyagiensis</name>
    <dbReference type="NCBI Taxonomy" id="346912"/>
    <lineage>
        <taxon>Bacteria</taxon>
        <taxon>Pseudomonadati</taxon>
        <taxon>Pseudomonadota</taxon>
        <taxon>Alphaproteobacteria</taxon>
        <taxon>Hyphomicrobiales</taxon>
        <taxon>Xanthobacteraceae</taxon>
        <taxon>Labrys</taxon>
    </lineage>
</organism>
<name>A0ABQ6CR90_9HYPH</name>
<evidence type="ECO:0000313" key="1">
    <source>
        <dbReference type="EMBL" id="GLS22848.1"/>
    </source>
</evidence>